<dbReference type="RefSeq" id="WP_008107474.1">
    <property type="nucleotide sequence ID" value="NZ_FOSD01000007.1"/>
</dbReference>
<accession>A0A1I4A0C3</accession>
<feature type="signal peptide" evidence="2">
    <location>
        <begin position="1"/>
        <end position="21"/>
    </location>
</feature>
<keyword evidence="2" id="KW-0732">Signal</keyword>
<name>A0A1I4A0C3_9GAMM</name>
<evidence type="ECO:0000313" key="3">
    <source>
        <dbReference type="EMBL" id="SFK49326.1"/>
    </source>
</evidence>
<dbReference type="EMBL" id="FOSD01000007">
    <property type="protein sequence ID" value="SFK49326.1"/>
    <property type="molecule type" value="Genomic_DNA"/>
</dbReference>
<sequence length="98" mass="10911">MCQKWAIACGALLLICNATNAASPYDDLAFALKQQQIIQSLRAHCHIDNHIPDEKIRNLFLSEKNNHSPILLAAKAFDKKDKPGYSHAIASVRCPEIK</sequence>
<organism evidence="3 4">
    <name type="scientific">Candidatus Pantoea symbiotica</name>
    <dbReference type="NCBI Taxonomy" id="1884370"/>
    <lineage>
        <taxon>Bacteria</taxon>
        <taxon>Pseudomonadati</taxon>
        <taxon>Pseudomonadota</taxon>
        <taxon>Gammaproteobacteria</taxon>
        <taxon>Enterobacterales</taxon>
        <taxon>Erwiniaceae</taxon>
        <taxon>Pantoea</taxon>
    </lineage>
</organism>
<evidence type="ECO:0000256" key="2">
    <source>
        <dbReference type="SAM" id="SignalP"/>
    </source>
</evidence>
<evidence type="ECO:0000256" key="1">
    <source>
        <dbReference type="ARBA" id="ARBA00035681"/>
    </source>
</evidence>
<proteinExistence type="predicted"/>
<feature type="chain" id="PRO_5046921769" description="Uncharacterized protein YicS" evidence="2">
    <location>
        <begin position="22"/>
        <end position="98"/>
    </location>
</feature>
<dbReference type="Proteomes" id="UP000198841">
    <property type="component" value="Unassembled WGS sequence"/>
</dbReference>
<dbReference type="NCBIfam" id="NF041639">
    <property type="entry name" value="YicS_fam"/>
    <property type="match status" value="1"/>
</dbReference>
<dbReference type="InterPro" id="IPR048144">
    <property type="entry name" value="YicS_fam"/>
</dbReference>
<comment type="caution">
    <text evidence="3">The sequence shown here is derived from an EMBL/GenBank/DDBJ whole genome shotgun (WGS) entry which is preliminary data.</text>
</comment>
<gene>
    <name evidence="3" type="ORF">SAMN05518863_107248</name>
</gene>
<evidence type="ECO:0000313" key="4">
    <source>
        <dbReference type="Proteomes" id="UP000198841"/>
    </source>
</evidence>
<protein>
    <recommendedName>
        <fullName evidence="1">Uncharacterized protein YicS</fullName>
    </recommendedName>
</protein>
<reference evidence="3 4" key="1">
    <citation type="submission" date="2016-10" db="EMBL/GenBank/DDBJ databases">
        <authorList>
            <person name="Varghese N."/>
            <person name="Submissions S."/>
        </authorList>
    </citation>
    <scope>NUCLEOTIDE SEQUENCE [LARGE SCALE GENOMIC DNA]</scope>
    <source>
        <strain evidence="3 4">YR512</strain>
    </source>
</reference>
<keyword evidence="4" id="KW-1185">Reference proteome</keyword>